<dbReference type="AlphaFoldDB" id="A0A1H2Q1U4"/>
<keyword evidence="1" id="KW-1133">Transmembrane helix</keyword>
<evidence type="ECO:0000313" key="2">
    <source>
        <dbReference type="EMBL" id="SDW00449.1"/>
    </source>
</evidence>
<feature type="transmembrane region" description="Helical" evidence="1">
    <location>
        <begin position="30"/>
        <end position="57"/>
    </location>
</feature>
<name>A0A1H2Q1U4_9BACI</name>
<sequence>MRNKKMWIAGLLSLFIPGAGQVYVKKYLWAAVFFVLYVSLLVTVYVPSIFVAAIAVVHAVQTAGRQEAENMDK</sequence>
<evidence type="ECO:0000256" key="1">
    <source>
        <dbReference type="SAM" id="Phobius"/>
    </source>
</evidence>
<protein>
    <recommendedName>
        <fullName evidence="4">DUF5683 domain-containing protein</fullName>
    </recommendedName>
</protein>
<proteinExistence type="predicted"/>
<dbReference type="RefSeq" id="WP_091610041.1">
    <property type="nucleotide sequence ID" value="NZ_FNNC01000001.1"/>
</dbReference>
<gene>
    <name evidence="2" type="ORF">SAMN05421781_0067</name>
</gene>
<evidence type="ECO:0008006" key="4">
    <source>
        <dbReference type="Google" id="ProtNLM"/>
    </source>
</evidence>
<dbReference type="OrthoDB" id="2973517at2"/>
<dbReference type="Proteomes" id="UP000199488">
    <property type="component" value="Unassembled WGS sequence"/>
</dbReference>
<accession>A0A1H2Q1U4</accession>
<organism evidence="2 3">
    <name type="scientific">Marinococcus luteus</name>
    <dbReference type="NCBI Taxonomy" id="1122204"/>
    <lineage>
        <taxon>Bacteria</taxon>
        <taxon>Bacillati</taxon>
        <taxon>Bacillota</taxon>
        <taxon>Bacilli</taxon>
        <taxon>Bacillales</taxon>
        <taxon>Bacillaceae</taxon>
        <taxon>Marinococcus</taxon>
    </lineage>
</organism>
<dbReference type="EMBL" id="FNNC01000001">
    <property type="protein sequence ID" value="SDW00449.1"/>
    <property type="molecule type" value="Genomic_DNA"/>
</dbReference>
<keyword evidence="1" id="KW-0472">Membrane</keyword>
<keyword evidence="1" id="KW-0812">Transmembrane</keyword>
<evidence type="ECO:0000313" key="3">
    <source>
        <dbReference type="Proteomes" id="UP000199488"/>
    </source>
</evidence>
<keyword evidence="3" id="KW-1185">Reference proteome</keyword>
<reference evidence="2 3" key="1">
    <citation type="submission" date="2016-10" db="EMBL/GenBank/DDBJ databases">
        <authorList>
            <person name="de Groot N.N."/>
        </authorList>
    </citation>
    <scope>NUCLEOTIDE SEQUENCE [LARGE SCALE GENOMIC DNA]</scope>
    <source>
        <strain evidence="2 3">DSM 23126</strain>
    </source>
</reference>